<proteinExistence type="predicted"/>
<evidence type="ECO:0000313" key="2">
    <source>
        <dbReference type="Proteomes" id="UP000238916"/>
    </source>
</evidence>
<dbReference type="InterPro" id="IPR029064">
    <property type="entry name" value="Ribosomal_eL30-like_sf"/>
</dbReference>
<dbReference type="OrthoDB" id="3804586at2"/>
<dbReference type="AlphaFoldDB" id="A0A2U3KGT7"/>
<accession>A0A2U3KGT7</accession>
<protein>
    <recommendedName>
        <fullName evidence="3">eRF1 domain-containing protein</fullName>
    </recommendedName>
</protein>
<dbReference type="SUPFAM" id="SSF53137">
    <property type="entry name" value="Translational machinery components"/>
    <property type="match status" value="1"/>
</dbReference>
<dbReference type="Gene3D" id="3.30.1330.30">
    <property type="match status" value="1"/>
</dbReference>
<dbReference type="EMBL" id="OMOF01000111">
    <property type="protein sequence ID" value="SPF38846.1"/>
    <property type="molecule type" value="Genomic_DNA"/>
</dbReference>
<dbReference type="Proteomes" id="UP000238916">
    <property type="component" value="Unassembled WGS sequence"/>
</dbReference>
<organism evidence="1 2">
    <name type="scientific">Candidatus Desulfosporosinus infrequens</name>
    <dbReference type="NCBI Taxonomy" id="2043169"/>
    <lineage>
        <taxon>Bacteria</taxon>
        <taxon>Bacillati</taxon>
        <taxon>Bacillota</taxon>
        <taxon>Clostridia</taxon>
        <taxon>Eubacteriales</taxon>
        <taxon>Desulfitobacteriaceae</taxon>
        <taxon>Desulfosporosinus</taxon>
    </lineage>
</organism>
<dbReference type="SUPFAM" id="SSF55315">
    <property type="entry name" value="L30e-like"/>
    <property type="match status" value="1"/>
</dbReference>
<dbReference type="InterPro" id="IPR042226">
    <property type="entry name" value="eFR1_2_sf"/>
</dbReference>
<evidence type="ECO:0008006" key="3">
    <source>
        <dbReference type="Google" id="ProtNLM"/>
    </source>
</evidence>
<dbReference type="Gene3D" id="3.30.420.60">
    <property type="entry name" value="eRF1 domain 2"/>
    <property type="match status" value="1"/>
</dbReference>
<dbReference type="InterPro" id="IPR041202">
    <property type="entry name" value="BaeRF_family10"/>
</dbReference>
<gene>
    <name evidence="1" type="ORF">SBF1_1990008</name>
</gene>
<reference evidence="2" key="1">
    <citation type="submission" date="2018-02" db="EMBL/GenBank/DDBJ databases">
        <authorList>
            <person name="Hausmann B."/>
        </authorList>
    </citation>
    <scope>NUCLEOTIDE SEQUENCE [LARGE SCALE GENOMIC DNA]</scope>
    <source>
        <strain evidence="2">Peat soil MAG SbF1</strain>
    </source>
</reference>
<sequence length="364" mass="41681">MLNLDLKKLAEMSVPERTFLSIFLAGPHSITELEKGLTQLRRVLKSNGLSKDEREYFDENVKTVEEYLERNPFKTGSLCIFTCQAINYFQAIWLPAPVKDTIRIDSYPYIRPLAELYDEYENVAVVVADNEKVRIFLVSSSVTGTEEVIKGNIKNHVKVGGWSQKRYERRRDNQLLQYAREIVGTLLKLDKDEKYGHILLVGSKEILHIIHENLPKELQNKVIEKPLDLSKGEGFVNHDIMALLSDEEHRSQQDYWECIRVEYLRGGLAVVGLEDVLQATNEGRVEKIIVDHTFHPLVQRCQSCHSLYMSAIETCTFCGSKLFFRVSVINEILDTLIQSGSEFHFADAITELKEVGGIAALLRY</sequence>
<dbReference type="Pfam" id="PF18854">
    <property type="entry name" value="baeRF_family10"/>
    <property type="match status" value="1"/>
</dbReference>
<name>A0A2U3KGT7_9FIRM</name>
<evidence type="ECO:0000313" key="1">
    <source>
        <dbReference type="EMBL" id="SPF38846.1"/>
    </source>
</evidence>